<name>A0A1G8NQF1_9ACTN</name>
<evidence type="ECO:0000259" key="2">
    <source>
        <dbReference type="Pfam" id="PF26136"/>
    </source>
</evidence>
<feature type="region of interest" description="Disordered" evidence="1">
    <location>
        <begin position="1"/>
        <end position="30"/>
    </location>
</feature>
<protein>
    <recommendedName>
        <fullName evidence="2">SCO6045-like C-terminal domain-containing protein</fullName>
    </recommendedName>
</protein>
<dbReference type="STRING" id="633440.SAMN05421869_107193"/>
<sequence>MTRRTSDEAPQRTADEGPDRTGEAATDQAADEAVELAVAQRWLAEAQGRVVAALVGGAEPPAGFDPERMRAQAASLVSKRRGIVARIRPDVAAAAGADLAAEFAAYARARTAPAPGYRTDADDFAAWLRERGRLPDPPRRPRWWSRFLP</sequence>
<accession>A0A1G8NQF1</accession>
<keyword evidence="4" id="KW-1185">Reference proteome</keyword>
<dbReference type="InterPro" id="IPR058711">
    <property type="entry name" value="SCO6045-like_C"/>
</dbReference>
<proteinExistence type="predicted"/>
<dbReference type="Proteomes" id="UP000199202">
    <property type="component" value="Unassembled WGS sequence"/>
</dbReference>
<feature type="compositionally biased region" description="Basic and acidic residues" evidence="1">
    <location>
        <begin position="1"/>
        <end position="22"/>
    </location>
</feature>
<feature type="domain" description="SCO6045-like C-terminal" evidence="2">
    <location>
        <begin position="44"/>
        <end position="130"/>
    </location>
</feature>
<organism evidence="3 4">
    <name type="scientific">Nonomuraea jiangxiensis</name>
    <dbReference type="NCBI Taxonomy" id="633440"/>
    <lineage>
        <taxon>Bacteria</taxon>
        <taxon>Bacillati</taxon>
        <taxon>Actinomycetota</taxon>
        <taxon>Actinomycetes</taxon>
        <taxon>Streptosporangiales</taxon>
        <taxon>Streptosporangiaceae</taxon>
        <taxon>Nonomuraea</taxon>
    </lineage>
</organism>
<dbReference type="RefSeq" id="WP_218135816.1">
    <property type="nucleotide sequence ID" value="NZ_FNDJ01000007.1"/>
</dbReference>
<dbReference type="Pfam" id="PF26136">
    <property type="entry name" value="SCO6045_C"/>
    <property type="match status" value="1"/>
</dbReference>
<gene>
    <name evidence="3" type="ORF">SAMN05421869_107193</name>
</gene>
<reference evidence="3 4" key="1">
    <citation type="submission" date="2016-10" db="EMBL/GenBank/DDBJ databases">
        <authorList>
            <person name="de Groot N.N."/>
        </authorList>
    </citation>
    <scope>NUCLEOTIDE SEQUENCE [LARGE SCALE GENOMIC DNA]</scope>
    <source>
        <strain evidence="3 4">CGMCC 4.6533</strain>
    </source>
</reference>
<dbReference type="EMBL" id="FNDJ01000007">
    <property type="protein sequence ID" value="SDI82418.1"/>
    <property type="molecule type" value="Genomic_DNA"/>
</dbReference>
<evidence type="ECO:0000313" key="4">
    <source>
        <dbReference type="Proteomes" id="UP000199202"/>
    </source>
</evidence>
<evidence type="ECO:0000256" key="1">
    <source>
        <dbReference type="SAM" id="MobiDB-lite"/>
    </source>
</evidence>
<evidence type="ECO:0000313" key="3">
    <source>
        <dbReference type="EMBL" id="SDI82418.1"/>
    </source>
</evidence>
<dbReference type="AlphaFoldDB" id="A0A1G8NQF1"/>